<dbReference type="InterPro" id="IPR024618">
    <property type="entry name" value="DUF3857"/>
</dbReference>
<protein>
    <recommendedName>
        <fullName evidence="2">DUF3857 domain-containing protein</fullName>
    </recommendedName>
</protein>
<feature type="chain" id="PRO_5015942101" description="DUF3857 domain-containing protein" evidence="1">
    <location>
        <begin position="23"/>
        <end position="637"/>
    </location>
</feature>
<dbReference type="InterPro" id="IPR038765">
    <property type="entry name" value="Papain-like_cys_pep_sf"/>
</dbReference>
<keyword evidence="1" id="KW-0732">Signal</keyword>
<sequence>MTRLFFCICTFLLLLITSSSIGQSEYRVSDIPKELLTNAVLIVRKEDRTIEMRSANDVRIHTIQAFTILNEKDKDLASLTIGYYKNKKIDNVKGFLYDADGNLIRKFGIKDMQDQSAVSSFSLYEDSRIKYFEPVSISYPITVVYDYTVQLLQNLIIPDWIPKYKRNIAVQESKYSFICRENDSIQIKEENLVNGHTENHIDKRQKMYSWVVSNLPAEREEPLAPPYIKDRITVKLVPTNFYYYKYTGNSHNWNELGKWFYNSLVKDQQTPTQRMVDLVNKTKKEQSSSKQIVKSLYKYLQDNFRYVSVQIGIGGFRPMSATEVDSKGYGDCKALVNYMQTLLNLANIPSYYCVVESGTQKIDMYTDFASLDQGDHVILMVPLKKDTMWLECTSSKIPAGFLGDFTDDRKVWASNKDTGFIVRTPTYTTMQNSQLQDGHFIMDMEGTLRGNLKAVYRGTQFDNIMSILDLSEPERVKKLTEAYSIDKMQINNVNFKIESDSEIQLLEELNLELPHNAAKNGNTFYFKLNLFNRTSVPPFVRNRKLPLYFSRGYVDEDSVTIKLPESVHLESGSVEKSVKSIFGSYRVEIKEENGYLKFYRKIERNEGQFSPEKYEEYIDFMTGLDDLDSRKLILSVK</sequence>
<evidence type="ECO:0000259" key="2">
    <source>
        <dbReference type="Pfam" id="PF12969"/>
    </source>
</evidence>
<dbReference type="Proteomes" id="UP000249645">
    <property type="component" value="Unassembled WGS sequence"/>
</dbReference>
<dbReference type="Gene3D" id="2.60.120.1130">
    <property type="match status" value="1"/>
</dbReference>
<dbReference type="SUPFAM" id="SSF54001">
    <property type="entry name" value="Cysteine proteinases"/>
    <property type="match status" value="1"/>
</dbReference>
<evidence type="ECO:0000256" key="1">
    <source>
        <dbReference type="SAM" id="SignalP"/>
    </source>
</evidence>
<dbReference type="Gene3D" id="2.60.40.3140">
    <property type="match status" value="1"/>
</dbReference>
<reference evidence="3 4" key="1">
    <citation type="submission" date="2017-11" db="EMBL/GenBank/DDBJ databases">
        <title>Infants hospitalized years apart are colonized by the same room-sourced microbial strains.</title>
        <authorList>
            <person name="Brooks B."/>
            <person name="Olm M.R."/>
            <person name="Firek B.A."/>
            <person name="Baker R."/>
            <person name="Thomas B.C."/>
            <person name="Morowitz M.J."/>
            <person name="Banfield J.F."/>
        </authorList>
    </citation>
    <scope>NUCLEOTIDE SEQUENCE [LARGE SCALE GENOMIC DNA]</scope>
    <source>
        <strain evidence="3">S2_009_000_R2_76</strain>
    </source>
</reference>
<dbReference type="EMBL" id="QFOI01000261">
    <property type="protein sequence ID" value="PZP45507.1"/>
    <property type="molecule type" value="Genomic_DNA"/>
</dbReference>
<gene>
    <name evidence="3" type="ORF">DI598_13185</name>
</gene>
<dbReference type="Pfam" id="PF12969">
    <property type="entry name" value="DUF3857"/>
    <property type="match status" value="1"/>
</dbReference>
<proteinExistence type="predicted"/>
<dbReference type="Gene3D" id="3.10.620.30">
    <property type="match status" value="1"/>
</dbReference>
<feature type="signal peptide" evidence="1">
    <location>
        <begin position="1"/>
        <end position="22"/>
    </location>
</feature>
<comment type="caution">
    <text evidence="3">The sequence shown here is derived from an EMBL/GenBank/DDBJ whole genome shotgun (WGS) entry which is preliminary data.</text>
</comment>
<feature type="domain" description="DUF3857" evidence="2">
    <location>
        <begin position="60"/>
        <end position="217"/>
    </location>
</feature>
<evidence type="ECO:0000313" key="3">
    <source>
        <dbReference type="EMBL" id="PZP45507.1"/>
    </source>
</evidence>
<evidence type="ECO:0000313" key="4">
    <source>
        <dbReference type="Proteomes" id="UP000249645"/>
    </source>
</evidence>
<dbReference type="AlphaFoldDB" id="A0A2W5EVB0"/>
<organism evidence="3 4">
    <name type="scientific">Pseudopedobacter saltans</name>
    <dbReference type="NCBI Taxonomy" id="151895"/>
    <lineage>
        <taxon>Bacteria</taxon>
        <taxon>Pseudomonadati</taxon>
        <taxon>Bacteroidota</taxon>
        <taxon>Sphingobacteriia</taxon>
        <taxon>Sphingobacteriales</taxon>
        <taxon>Sphingobacteriaceae</taxon>
        <taxon>Pseudopedobacter</taxon>
    </lineage>
</organism>
<accession>A0A2W5EVB0</accession>
<name>A0A2W5EVB0_9SPHI</name>